<feature type="domain" description="HTH hxlR-type" evidence="4">
    <location>
        <begin position="12"/>
        <end position="110"/>
    </location>
</feature>
<dbReference type="SUPFAM" id="SSF46785">
    <property type="entry name" value="Winged helix' DNA-binding domain"/>
    <property type="match status" value="1"/>
</dbReference>
<keyword evidence="1" id="KW-0805">Transcription regulation</keyword>
<protein>
    <recommendedName>
        <fullName evidence="4">HTH hxlR-type domain-containing protein</fullName>
    </recommendedName>
</protein>
<dbReference type="Gene3D" id="3.30.1050.10">
    <property type="entry name" value="SCP2 sterol-binding domain"/>
    <property type="match status" value="1"/>
</dbReference>
<gene>
    <name evidence="5" type="ORF">GCM10009839_02820</name>
</gene>
<dbReference type="Proteomes" id="UP001500751">
    <property type="component" value="Unassembled WGS sequence"/>
</dbReference>
<evidence type="ECO:0000256" key="1">
    <source>
        <dbReference type="ARBA" id="ARBA00023015"/>
    </source>
</evidence>
<dbReference type="InterPro" id="IPR036527">
    <property type="entry name" value="SCP2_sterol-bd_dom_sf"/>
</dbReference>
<organism evidence="5 6">
    <name type="scientific">Catenulispora yoronensis</name>
    <dbReference type="NCBI Taxonomy" id="450799"/>
    <lineage>
        <taxon>Bacteria</taxon>
        <taxon>Bacillati</taxon>
        <taxon>Actinomycetota</taxon>
        <taxon>Actinomycetes</taxon>
        <taxon>Catenulisporales</taxon>
        <taxon>Catenulisporaceae</taxon>
        <taxon>Catenulispora</taxon>
    </lineage>
</organism>
<dbReference type="EMBL" id="BAAAQN010000001">
    <property type="protein sequence ID" value="GAA2011977.1"/>
    <property type="molecule type" value="Genomic_DNA"/>
</dbReference>
<evidence type="ECO:0000313" key="5">
    <source>
        <dbReference type="EMBL" id="GAA2011977.1"/>
    </source>
</evidence>
<keyword evidence="2" id="KW-0238">DNA-binding</keyword>
<dbReference type="CDD" id="cd00090">
    <property type="entry name" value="HTH_ARSR"/>
    <property type="match status" value="1"/>
</dbReference>
<comment type="caution">
    <text evidence="5">The sequence shown here is derived from an EMBL/GenBank/DDBJ whole genome shotgun (WGS) entry which is preliminary data.</text>
</comment>
<evidence type="ECO:0000259" key="4">
    <source>
        <dbReference type="PROSITE" id="PS51118"/>
    </source>
</evidence>
<proteinExistence type="predicted"/>
<dbReference type="SUPFAM" id="SSF55718">
    <property type="entry name" value="SCP-like"/>
    <property type="match status" value="1"/>
</dbReference>
<keyword evidence="3" id="KW-0804">Transcription</keyword>
<dbReference type="InterPro" id="IPR036390">
    <property type="entry name" value="WH_DNA-bd_sf"/>
</dbReference>
<dbReference type="PROSITE" id="PS51118">
    <property type="entry name" value="HTH_HXLR"/>
    <property type="match status" value="1"/>
</dbReference>
<dbReference type="Pfam" id="PF01638">
    <property type="entry name" value="HxlR"/>
    <property type="match status" value="1"/>
</dbReference>
<sequence length="225" mass="23907">MNTGKRTYANPCGVARGLDVIGERWALLVVRDLLLGPKRFNDLLAGLPGVSPNVLSQRLRELVDQGVVRKRDLGAPTRVRLYELSEWGAELEPLLLELGRWGSRAPAEPQGLLGIDSLILGVKAGFDPARSVALEGVYELDIDDDTYVAKVADGRIEVARVAAAGPVDAAFAADLATMRAVCEGVITVAEAVESGAARSTGTTDAQQRLADLLWRSAAAAPSRLP</sequence>
<evidence type="ECO:0000313" key="6">
    <source>
        <dbReference type="Proteomes" id="UP001500751"/>
    </source>
</evidence>
<keyword evidence="6" id="KW-1185">Reference proteome</keyword>
<evidence type="ECO:0000256" key="2">
    <source>
        <dbReference type="ARBA" id="ARBA00023125"/>
    </source>
</evidence>
<dbReference type="Gene3D" id="1.10.10.10">
    <property type="entry name" value="Winged helix-like DNA-binding domain superfamily/Winged helix DNA-binding domain"/>
    <property type="match status" value="1"/>
</dbReference>
<dbReference type="InterPro" id="IPR011991">
    <property type="entry name" value="ArsR-like_HTH"/>
</dbReference>
<dbReference type="PANTHER" id="PTHR33204:SF18">
    <property type="entry name" value="TRANSCRIPTIONAL REGULATORY PROTEIN"/>
    <property type="match status" value="1"/>
</dbReference>
<dbReference type="InterPro" id="IPR002577">
    <property type="entry name" value="HTH_HxlR"/>
</dbReference>
<dbReference type="PANTHER" id="PTHR33204">
    <property type="entry name" value="TRANSCRIPTIONAL REGULATOR, MARR FAMILY"/>
    <property type="match status" value="1"/>
</dbReference>
<dbReference type="RefSeq" id="WP_344663598.1">
    <property type="nucleotide sequence ID" value="NZ_BAAAQN010000001.1"/>
</dbReference>
<reference evidence="6" key="1">
    <citation type="journal article" date="2019" name="Int. J. Syst. Evol. Microbiol.">
        <title>The Global Catalogue of Microorganisms (GCM) 10K type strain sequencing project: providing services to taxonomists for standard genome sequencing and annotation.</title>
        <authorList>
            <consortium name="The Broad Institute Genomics Platform"/>
            <consortium name="The Broad Institute Genome Sequencing Center for Infectious Disease"/>
            <person name="Wu L."/>
            <person name="Ma J."/>
        </authorList>
    </citation>
    <scope>NUCLEOTIDE SEQUENCE [LARGE SCALE GENOMIC DNA]</scope>
    <source>
        <strain evidence="6">JCM 16014</strain>
    </source>
</reference>
<name>A0ABP5EYT1_9ACTN</name>
<accession>A0ABP5EYT1</accession>
<evidence type="ECO:0000256" key="3">
    <source>
        <dbReference type="ARBA" id="ARBA00023163"/>
    </source>
</evidence>
<dbReference type="InterPro" id="IPR036388">
    <property type="entry name" value="WH-like_DNA-bd_sf"/>
</dbReference>